<feature type="binding site" evidence="10">
    <location>
        <position position="29"/>
    </location>
    <ligand>
        <name>Mn(2+)</name>
        <dbReference type="ChEBI" id="CHEBI:29035"/>
        <label>1</label>
    </ligand>
</feature>
<feature type="binding site" evidence="10">
    <location>
        <position position="27"/>
    </location>
    <ligand>
        <name>Mn(2+)</name>
        <dbReference type="ChEBI" id="CHEBI:29035"/>
        <label>1</label>
    </ligand>
</feature>
<dbReference type="GO" id="GO:0009245">
    <property type="term" value="P:lipid A biosynthetic process"/>
    <property type="evidence" value="ECO:0007669"/>
    <property type="project" value="UniProtKB-UniRule"/>
</dbReference>
<keyword evidence="4 10" id="KW-0441">Lipid A biosynthesis</keyword>
<evidence type="ECO:0000256" key="3">
    <source>
        <dbReference type="ARBA" id="ARBA00022519"/>
    </source>
</evidence>
<dbReference type="Pfam" id="PF00149">
    <property type="entry name" value="Metallophos"/>
    <property type="match status" value="1"/>
</dbReference>
<evidence type="ECO:0000259" key="11">
    <source>
        <dbReference type="Pfam" id="PF00149"/>
    </source>
</evidence>
<feature type="binding site" evidence="10">
    <location>
        <position position="220"/>
    </location>
    <ligand>
        <name>Mn(2+)</name>
        <dbReference type="ChEBI" id="CHEBI:29035"/>
        <label>2</label>
    </ligand>
</feature>
<evidence type="ECO:0000256" key="4">
    <source>
        <dbReference type="ARBA" id="ARBA00022556"/>
    </source>
</evidence>
<feature type="binding site" evidence="10">
    <location>
        <position position="140"/>
    </location>
    <ligand>
        <name>Mn(2+)</name>
        <dbReference type="ChEBI" id="CHEBI:29035"/>
        <label>2</label>
    </ligand>
</feature>
<dbReference type="CDD" id="cd07398">
    <property type="entry name" value="MPP_YbbF-LpxH"/>
    <property type="match status" value="1"/>
</dbReference>
<keyword evidence="5 10" id="KW-0479">Metal-binding</keyword>
<dbReference type="GO" id="GO:0030145">
    <property type="term" value="F:manganese ion binding"/>
    <property type="evidence" value="ECO:0007669"/>
    <property type="project" value="UniProtKB-UniRule"/>
</dbReference>
<gene>
    <name evidence="10" type="primary">lpxH</name>
    <name evidence="12" type="ORF">DES41_11654</name>
</gene>
<reference evidence="12 13" key="1">
    <citation type="submission" date="2018-07" db="EMBL/GenBank/DDBJ databases">
        <title>Genomic Encyclopedia of Type Strains, Phase IV (KMG-IV): sequencing the most valuable type-strain genomes for metagenomic binning, comparative biology and taxonomic classification.</title>
        <authorList>
            <person name="Goeker M."/>
        </authorList>
    </citation>
    <scope>NUCLEOTIDE SEQUENCE [LARGE SCALE GENOMIC DNA]</scope>
    <source>
        <strain evidence="12 13">DSM 21634</strain>
    </source>
</reference>
<keyword evidence="3 10" id="KW-0997">Cell inner membrane</keyword>
<dbReference type="NCBIfam" id="NF003743">
    <property type="entry name" value="PRK05340.1"/>
    <property type="match status" value="1"/>
</dbReference>
<evidence type="ECO:0000256" key="10">
    <source>
        <dbReference type="HAMAP-Rule" id="MF_00575"/>
    </source>
</evidence>
<comment type="pathway">
    <text evidence="10">Glycolipid biosynthesis; lipid IV(A) biosynthesis; lipid IV(A) from (3R)-3-hydroxytetradecanoyl-[acyl-carrier-protein] and UDP-N-acetyl-alpha-D-glucosamine: step 4/6.</text>
</comment>
<feature type="binding site" evidence="10">
    <location>
        <begin position="105"/>
        <end position="106"/>
    </location>
    <ligand>
        <name>substrate</name>
    </ligand>
</feature>
<feature type="binding site" evidence="10">
    <location>
        <position position="186"/>
    </location>
    <ligand>
        <name>substrate</name>
    </ligand>
</feature>
<dbReference type="InterPro" id="IPR043461">
    <property type="entry name" value="LpxH-like"/>
</dbReference>
<keyword evidence="6 10" id="KW-0378">Hydrolase</keyword>
<feature type="binding site" evidence="10">
    <location>
        <position position="58"/>
    </location>
    <ligand>
        <name>Mn(2+)</name>
        <dbReference type="ChEBI" id="CHEBI:29035"/>
        <label>2</label>
    </ligand>
</feature>
<comment type="catalytic activity">
    <reaction evidence="10">
        <text>UDP-2-N,3-O-bis[(3R)-3-hydroxytetradecanoyl]-alpha-D-glucosamine + H2O = 2-N,3-O-bis[(3R)-3-hydroxytetradecanoyl]-alpha-D-glucosaminyl 1-phosphate + UMP + 2 H(+)</text>
        <dbReference type="Rhea" id="RHEA:25213"/>
        <dbReference type="ChEBI" id="CHEBI:15377"/>
        <dbReference type="ChEBI" id="CHEBI:15378"/>
        <dbReference type="ChEBI" id="CHEBI:57865"/>
        <dbReference type="ChEBI" id="CHEBI:57957"/>
        <dbReference type="ChEBI" id="CHEBI:78847"/>
        <dbReference type="EC" id="3.6.1.54"/>
    </reaction>
</comment>
<keyword evidence="1 10" id="KW-1003">Cell membrane</keyword>
<dbReference type="PANTHER" id="PTHR34990:SF1">
    <property type="entry name" value="UDP-2,3-DIACYLGLUCOSAMINE HYDROLASE"/>
    <property type="match status" value="1"/>
</dbReference>
<evidence type="ECO:0000256" key="6">
    <source>
        <dbReference type="ARBA" id="ARBA00022801"/>
    </source>
</evidence>
<dbReference type="SUPFAM" id="SSF56300">
    <property type="entry name" value="Metallo-dependent phosphatases"/>
    <property type="match status" value="1"/>
</dbReference>
<evidence type="ECO:0000256" key="8">
    <source>
        <dbReference type="ARBA" id="ARBA00023136"/>
    </source>
</evidence>
<dbReference type="GO" id="GO:0005737">
    <property type="term" value="C:cytoplasm"/>
    <property type="evidence" value="ECO:0007669"/>
    <property type="project" value="InterPro"/>
</dbReference>
<feature type="binding site" evidence="10">
    <location>
        <position position="148"/>
    </location>
    <ligand>
        <name>substrate</name>
    </ligand>
</feature>
<dbReference type="GO" id="GO:0008758">
    <property type="term" value="F:UDP-2,3-diacylglucosamine hydrolase activity"/>
    <property type="evidence" value="ECO:0007669"/>
    <property type="project" value="UniProtKB-UniRule"/>
</dbReference>
<dbReference type="RefSeq" id="WP_114472434.1">
    <property type="nucleotide sequence ID" value="NZ_QPJK01000016.1"/>
</dbReference>
<feature type="domain" description="Calcineurin-like phosphoesterase" evidence="11">
    <location>
        <begin position="25"/>
        <end position="223"/>
    </location>
</feature>
<keyword evidence="7 10" id="KW-0443">Lipid metabolism</keyword>
<feature type="binding site" evidence="10">
    <location>
        <position position="222"/>
    </location>
    <ligand>
        <name>Mn(2+)</name>
        <dbReference type="ChEBI" id="CHEBI:29035"/>
        <label>1</label>
    </ligand>
</feature>
<feature type="binding site" evidence="10">
    <location>
        <position position="105"/>
    </location>
    <ligand>
        <name>Mn(2+)</name>
        <dbReference type="ChEBI" id="CHEBI:29035"/>
        <label>2</label>
    </ligand>
</feature>
<comment type="similarity">
    <text evidence="10">Belongs to the LpxH family.</text>
</comment>
<evidence type="ECO:0000256" key="7">
    <source>
        <dbReference type="ARBA" id="ARBA00023098"/>
    </source>
</evidence>
<dbReference type="HAMAP" id="MF_00575">
    <property type="entry name" value="LpxH"/>
    <property type="match status" value="1"/>
</dbReference>
<dbReference type="GO" id="GO:0019897">
    <property type="term" value="C:extrinsic component of plasma membrane"/>
    <property type="evidence" value="ECO:0007669"/>
    <property type="project" value="UniProtKB-UniRule"/>
</dbReference>
<feature type="binding site" evidence="10">
    <location>
        <position position="58"/>
    </location>
    <ligand>
        <name>Mn(2+)</name>
        <dbReference type="ChEBI" id="CHEBI:29035"/>
        <label>1</label>
    </ligand>
</feature>
<comment type="function">
    <text evidence="10">Hydrolyzes the pyrophosphate bond of UDP-2,3-diacylglucosamine to yield 2,3-diacylglucosamine 1-phosphate (lipid X) and UMP by catalyzing the attack of water at the alpha-P atom. Involved in the biosynthesis of lipid A, a phosphorylated glycolipid that anchors the lipopolysaccharide to the outer membrane of the cell.</text>
</comment>
<keyword evidence="13" id="KW-1185">Reference proteome</keyword>
<evidence type="ECO:0000313" key="12">
    <source>
        <dbReference type="EMBL" id="RCW64147.1"/>
    </source>
</evidence>
<dbReference type="InterPro" id="IPR004843">
    <property type="entry name" value="Calcineurin-like_PHP"/>
</dbReference>
<evidence type="ECO:0000256" key="1">
    <source>
        <dbReference type="ARBA" id="ARBA00022475"/>
    </source>
</evidence>
<organism evidence="12 13">
    <name type="scientific">Pseudorhodoferax soli</name>
    <dbReference type="NCBI Taxonomy" id="545864"/>
    <lineage>
        <taxon>Bacteria</taxon>
        <taxon>Pseudomonadati</taxon>
        <taxon>Pseudomonadota</taxon>
        <taxon>Betaproteobacteria</taxon>
        <taxon>Burkholderiales</taxon>
        <taxon>Comamonadaceae</taxon>
    </lineage>
</organism>
<keyword evidence="2 10" id="KW-0444">Lipid biosynthesis</keyword>
<evidence type="ECO:0000256" key="9">
    <source>
        <dbReference type="ARBA" id="ARBA00023211"/>
    </source>
</evidence>
<dbReference type="EMBL" id="QPJK01000016">
    <property type="protein sequence ID" value="RCW64147.1"/>
    <property type="molecule type" value="Genomic_DNA"/>
</dbReference>
<comment type="caution">
    <text evidence="10">Lacks conserved residue(s) required for the propagation of feature annotation.</text>
</comment>
<dbReference type="InterPro" id="IPR029052">
    <property type="entry name" value="Metallo-depent_PP-like"/>
</dbReference>
<dbReference type="Proteomes" id="UP000252884">
    <property type="component" value="Unassembled WGS sequence"/>
</dbReference>
<dbReference type="Gene3D" id="3.60.21.10">
    <property type="match status" value="1"/>
</dbReference>
<name>A0A368XCG9_9BURK</name>
<dbReference type="AlphaFoldDB" id="A0A368XCG9"/>
<dbReference type="UniPathway" id="UPA00359">
    <property type="reaction ID" value="UER00480"/>
</dbReference>
<dbReference type="EC" id="3.6.1.54" evidence="10"/>
<keyword evidence="9 10" id="KW-0464">Manganese</keyword>
<feature type="binding site" evidence="10">
    <location>
        <position position="220"/>
    </location>
    <ligand>
        <name>substrate</name>
    </ligand>
</feature>
<dbReference type="OrthoDB" id="9783283at2"/>
<feature type="binding site" evidence="10">
    <location>
        <position position="192"/>
    </location>
    <ligand>
        <name>substrate</name>
    </ligand>
</feature>
<sequence length="270" mass="29978">MQPQPALPTFAELVAPGDWRSIELLSDVHLRPEEPATFAAWQQAITQSRADALFMLGDLFEVWVGDDALDPAMGDDSPLGQFERQCAEVIRSVSAQRPVYFMHGNRDFLFGPAGLAATGMQLLQDPTVLVFGGRRWLLSHGDALCLDDVAYQQFRLQVQNPAWQKASLQHPLAMRRQMARQIRQASEQRKDQGLGYADVDTGAARAWLHAAQSGTLIHGHTHMPADHDLGEGLQRIVMSDWEATARPPRLELLRLAIDAPHRRIAVTPAA</sequence>
<accession>A0A368XCG9</accession>
<dbReference type="InterPro" id="IPR010138">
    <property type="entry name" value="UDP-diacylglucosamine_Hdrlase"/>
</dbReference>
<comment type="caution">
    <text evidence="12">The sequence shown here is derived from an EMBL/GenBank/DDBJ whole genome shotgun (WGS) entry which is preliminary data.</text>
</comment>
<evidence type="ECO:0000256" key="2">
    <source>
        <dbReference type="ARBA" id="ARBA00022516"/>
    </source>
</evidence>
<comment type="subcellular location">
    <subcellularLocation>
        <location evidence="10">Cell inner membrane</location>
        <topology evidence="10">Peripheral membrane protein</topology>
        <orientation evidence="10">Cytoplasmic side</orientation>
    </subcellularLocation>
</comment>
<keyword evidence="8 10" id="KW-0472">Membrane</keyword>
<dbReference type="PANTHER" id="PTHR34990">
    <property type="entry name" value="UDP-2,3-DIACYLGLUCOSAMINE HYDROLASE-RELATED"/>
    <property type="match status" value="1"/>
</dbReference>
<evidence type="ECO:0000313" key="13">
    <source>
        <dbReference type="Proteomes" id="UP000252884"/>
    </source>
</evidence>
<proteinExistence type="inferred from homology"/>
<comment type="cofactor">
    <cofactor evidence="10">
        <name>Mn(2+)</name>
        <dbReference type="ChEBI" id="CHEBI:29035"/>
    </cofactor>
    <text evidence="10">Binds 2 Mn(2+) ions per subunit in a binuclear metal center.</text>
</comment>
<evidence type="ECO:0000256" key="5">
    <source>
        <dbReference type="ARBA" id="ARBA00022723"/>
    </source>
</evidence>
<protein>
    <recommendedName>
        <fullName evidence="10">UDP-2,3-diacylglucosamine hydrolase</fullName>
        <ecNumber evidence="10">3.6.1.54</ecNumber>
    </recommendedName>
    <alternativeName>
        <fullName evidence="10">UDP-2,3-diacylglucosamine diphosphatase</fullName>
    </alternativeName>
</protein>